<reference evidence="2" key="1">
    <citation type="submission" date="2016-10" db="EMBL/GenBank/DDBJ databases">
        <authorList>
            <person name="Varghese N."/>
            <person name="Submissions S."/>
        </authorList>
    </citation>
    <scope>NUCLEOTIDE SEQUENCE [LARGE SCALE GENOMIC DNA]</scope>
    <source>
        <strain evidence="2">CGMCC 1.8975</strain>
    </source>
</reference>
<proteinExistence type="predicted"/>
<dbReference type="AlphaFoldDB" id="A0A1H3L771"/>
<keyword evidence="2" id="KW-1185">Reference proteome</keyword>
<sequence length="67" mass="7257">MEDPVQAKVNFQDAIDSLGNGILVWISIFRQANGDAGLSQLLHVLETAVLTSPVRVMHKLLAIFALA</sequence>
<name>A0A1H3L771_9BACT</name>
<protein>
    <submittedName>
        <fullName evidence="1">Uncharacterized protein</fullName>
    </submittedName>
</protein>
<evidence type="ECO:0000313" key="2">
    <source>
        <dbReference type="Proteomes" id="UP000199249"/>
    </source>
</evidence>
<dbReference type="EMBL" id="FNOV01000010">
    <property type="protein sequence ID" value="SDY60262.1"/>
    <property type="molecule type" value="Genomic_DNA"/>
</dbReference>
<accession>A0A1H3L771</accession>
<dbReference type="Proteomes" id="UP000199249">
    <property type="component" value="Unassembled WGS sequence"/>
</dbReference>
<gene>
    <name evidence="1" type="ORF">SAMN04488069_110136</name>
</gene>
<organism evidence="1 2">
    <name type="scientific">Hymenobacter psychrophilus</name>
    <dbReference type="NCBI Taxonomy" id="651662"/>
    <lineage>
        <taxon>Bacteria</taxon>
        <taxon>Pseudomonadati</taxon>
        <taxon>Bacteroidota</taxon>
        <taxon>Cytophagia</taxon>
        <taxon>Cytophagales</taxon>
        <taxon>Hymenobacteraceae</taxon>
        <taxon>Hymenobacter</taxon>
    </lineage>
</organism>
<evidence type="ECO:0000313" key="1">
    <source>
        <dbReference type="EMBL" id="SDY60262.1"/>
    </source>
</evidence>